<gene>
    <name evidence="2" type="ORF">ACH5RR_034137</name>
</gene>
<evidence type="ECO:0000313" key="2">
    <source>
        <dbReference type="EMBL" id="KAL3504296.1"/>
    </source>
</evidence>
<keyword evidence="3" id="KW-1185">Reference proteome</keyword>
<feature type="transmembrane region" description="Helical" evidence="1">
    <location>
        <begin position="62"/>
        <end position="79"/>
    </location>
</feature>
<evidence type="ECO:0000313" key="3">
    <source>
        <dbReference type="Proteomes" id="UP001630127"/>
    </source>
</evidence>
<protein>
    <submittedName>
        <fullName evidence="2">Uncharacterized protein</fullName>
    </submittedName>
</protein>
<reference evidence="2 3" key="1">
    <citation type="submission" date="2024-11" db="EMBL/GenBank/DDBJ databases">
        <title>A near-complete genome assembly of Cinchona calisaya.</title>
        <authorList>
            <person name="Lian D.C."/>
            <person name="Zhao X.W."/>
            <person name="Wei L."/>
        </authorList>
    </citation>
    <scope>NUCLEOTIDE SEQUENCE [LARGE SCALE GENOMIC DNA]</scope>
    <source>
        <tissue evidence="2">Nenye</tissue>
    </source>
</reference>
<name>A0ABD2YC73_9GENT</name>
<keyword evidence="1" id="KW-0812">Transmembrane</keyword>
<comment type="caution">
    <text evidence="2">The sequence shown here is derived from an EMBL/GenBank/DDBJ whole genome shotgun (WGS) entry which is preliminary data.</text>
</comment>
<dbReference type="Proteomes" id="UP001630127">
    <property type="component" value="Unassembled WGS sequence"/>
</dbReference>
<dbReference type="EMBL" id="JBJUIK010000014">
    <property type="protein sequence ID" value="KAL3504296.1"/>
    <property type="molecule type" value="Genomic_DNA"/>
</dbReference>
<proteinExistence type="predicted"/>
<keyword evidence="1" id="KW-0472">Membrane</keyword>
<accession>A0ABD2YC73</accession>
<dbReference type="AlphaFoldDB" id="A0ABD2YC73"/>
<organism evidence="2 3">
    <name type="scientific">Cinchona calisaya</name>
    <dbReference type="NCBI Taxonomy" id="153742"/>
    <lineage>
        <taxon>Eukaryota</taxon>
        <taxon>Viridiplantae</taxon>
        <taxon>Streptophyta</taxon>
        <taxon>Embryophyta</taxon>
        <taxon>Tracheophyta</taxon>
        <taxon>Spermatophyta</taxon>
        <taxon>Magnoliopsida</taxon>
        <taxon>eudicotyledons</taxon>
        <taxon>Gunneridae</taxon>
        <taxon>Pentapetalae</taxon>
        <taxon>asterids</taxon>
        <taxon>lamiids</taxon>
        <taxon>Gentianales</taxon>
        <taxon>Rubiaceae</taxon>
        <taxon>Cinchonoideae</taxon>
        <taxon>Cinchoneae</taxon>
        <taxon>Cinchona</taxon>
    </lineage>
</organism>
<evidence type="ECO:0000256" key="1">
    <source>
        <dbReference type="SAM" id="Phobius"/>
    </source>
</evidence>
<sequence>MNKVADQRWIHRVDEPPICNCSLGYPSLKSWWRNHSFVCAVDTDFWLKSVIFAMKSCKMESIWMLLWCTTSVGFALVSSQL</sequence>
<keyword evidence="1" id="KW-1133">Transmembrane helix</keyword>